<accession>A0AAX4JG84</accession>
<dbReference type="GO" id="GO:0004739">
    <property type="term" value="F:pyruvate dehydrogenase (acetyl-transferring) activity"/>
    <property type="evidence" value="ECO:0007669"/>
    <property type="project" value="UniProtKB-EC"/>
</dbReference>
<comment type="cofactor">
    <cofactor evidence="1">
        <name>thiamine diphosphate</name>
        <dbReference type="ChEBI" id="CHEBI:58937"/>
    </cofactor>
</comment>
<evidence type="ECO:0000313" key="8">
    <source>
        <dbReference type="Proteomes" id="UP001334084"/>
    </source>
</evidence>
<keyword evidence="3" id="KW-0560">Oxidoreductase</keyword>
<dbReference type="PANTHER" id="PTHR11516">
    <property type="entry name" value="PYRUVATE DEHYDROGENASE E1 COMPONENT, ALPHA SUBUNIT BACTERIAL AND ORGANELLAR"/>
    <property type="match status" value="1"/>
</dbReference>
<evidence type="ECO:0000256" key="5">
    <source>
        <dbReference type="ARBA" id="ARBA00072290"/>
    </source>
</evidence>
<dbReference type="Gene3D" id="3.40.50.970">
    <property type="match status" value="1"/>
</dbReference>
<proteinExistence type="predicted"/>
<evidence type="ECO:0000256" key="4">
    <source>
        <dbReference type="ARBA" id="ARBA00023052"/>
    </source>
</evidence>
<dbReference type="EC" id="1.2.4.1" evidence="2"/>
<keyword evidence="7" id="KW-0670">Pyruvate</keyword>
<evidence type="ECO:0000256" key="2">
    <source>
        <dbReference type="ARBA" id="ARBA00012281"/>
    </source>
</evidence>
<dbReference type="EMBL" id="CP142737">
    <property type="protein sequence ID" value="WUR05025.1"/>
    <property type="molecule type" value="Genomic_DNA"/>
</dbReference>
<dbReference type="SUPFAM" id="SSF52518">
    <property type="entry name" value="Thiamin diphosphate-binding fold (THDP-binding)"/>
    <property type="match status" value="1"/>
</dbReference>
<dbReference type="CDD" id="cd02000">
    <property type="entry name" value="TPP_E1_PDC_ADC_BCADC"/>
    <property type="match status" value="1"/>
</dbReference>
<dbReference type="AlphaFoldDB" id="A0AAX4JG84"/>
<evidence type="ECO:0000256" key="3">
    <source>
        <dbReference type="ARBA" id="ARBA00023002"/>
    </source>
</evidence>
<dbReference type="Proteomes" id="UP001334084">
    <property type="component" value="Chromosome 12"/>
</dbReference>
<dbReference type="KEGG" id="vnx:VNE69_12010"/>
<organism evidence="7 8">
    <name type="scientific">Vairimorpha necatrix</name>
    <dbReference type="NCBI Taxonomy" id="6039"/>
    <lineage>
        <taxon>Eukaryota</taxon>
        <taxon>Fungi</taxon>
        <taxon>Fungi incertae sedis</taxon>
        <taxon>Microsporidia</taxon>
        <taxon>Nosematidae</taxon>
        <taxon>Vairimorpha</taxon>
    </lineage>
</organism>
<keyword evidence="4" id="KW-0786">Thiamine pyrophosphate</keyword>
<name>A0AAX4JG84_9MICR</name>
<dbReference type="InterPro" id="IPR050642">
    <property type="entry name" value="PDH_E1_Alpha_Subunit"/>
</dbReference>
<keyword evidence="8" id="KW-1185">Reference proteome</keyword>
<evidence type="ECO:0000259" key="6">
    <source>
        <dbReference type="Pfam" id="PF00676"/>
    </source>
</evidence>
<dbReference type="GeneID" id="90542872"/>
<sequence>MEYHLIEENDIKFDFKLDKKSALEIYKNMLSLRILEEYAEAKYKIGSVRGFCHLVIGQENIYMSLQKILNKNDKVIGSYRCHGLAYVCGISVEGIIGELLGKEIGICKGKGGSMHLYNKQFYGGHGIVGAQVALGTGLAYALQYKKMDNVAFVFYGDGAANQGQVWESFNMASLWKLPVVYICENNKYGMWTPENVVTSYTEYYKRGYDIPGIRIRDTDICKLINVLKYARKHALDKGPIILQIDTYRTCGHSCADVDDFYRSKEEKEERMNNDCLNKFKEILGEYVNNEEIADVDHEVIKNFEKCVEKVAFSEEPCESELYKDVLN</sequence>
<dbReference type="PANTHER" id="PTHR11516:SF60">
    <property type="entry name" value="PYRUVATE DEHYDROGENASE E1 COMPONENT SUBUNIT ALPHA"/>
    <property type="match status" value="1"/>
</dbReference>
<evidence type="ECO:0000313" key="7">
    <source>
        <dbReference type="EMBL" id="WUR05025.1"/>
    </source>
</evidence>
<feature type="domain" description="Dehydrogenase E1 component" evidence="6">
    <location>
        <begin position="28"/>
        <end position="311"/>
    </location>
</feature>
<protein>
    <recommendedName>
        <fullName evidence="5">Pyruvate dehydrogenase E1 component subunit alpha, mitochondrial</fullName>
        <ecNumber evidence="2">1.2.4.1</ecNumber>
    </recommendedName>
</protein>
<evidence type="ECO:0000256" key="1">
    <source>
        <dbReference type="ARBA" id="ARBA00001964"/>
    </source>
</evidence>
<dbReference type="Pfam" id="PF00676">
    <property type="entry name" value="E1_dh"/>
    <property type="match status" value="1"/>
</dbReference>
<dbReference type="RefSeq" id="XP_065331170.1">
    <property type="nucleotide sequence ID" value="XM_065475098.1"/>
</dbReference>
<dbReference type="GO" id="GO:0006086">
    <property type="term" value="P:pyruvate decarboxylation to acetyl-CoA"/>
    <property type="evidence" value="ECO:0007669"/>
    <property type="project" value="TreeGrafter"/>
</dbReference>
<gene>
    <name evidence="7" type="ORF">VNE69_12010</name>
</gene>
<reference evidence="7" key="1">
    <citation type="journal article" date="2024" name="BMC Genomics">
        <title>Functional annotation of a divergent genome using sequence and structure-based similarity.</title>
        <authorList>
            <person name="Svedberg D."/>
            <person name="Winiger R.R."/>
            <person name="Berg A."/>
            <person name="Sharma H."/>
            <person name="Tellgren-Roth C."/>
            <person name="Debrunner-Vossbrinck B.A."/>
            <person name="Vossbrinck C.R."/>
            <person name="Barandun J."/>
        </authorList>
    </citation>
    <scope>NUCLEOTIDE SEQUENCE</scope>
    <source>
        <strain evidence="7">Illinois isolate</strain>
    </source>
</reference>
<dbReference type="FunFam" id="3.40.50.970:FF:000013">
    <property type="entry name" value="Pyruvate dehydrogenase E1 component subunit alpha"/>
    <property type="match status" value="1"/>
</dbReference>
<dbReference type="InterPro" id="IPR029061">
    <property type="entry name" value="THDP-binding"/>
</dbReference>
<dbReference type="InterPro" id="IPR001017">
    <property type="entry name" value="DH_E1"/>
</dbReference>